<dbReference type="GO" id="GO:0034626">
    <property type="term" value="P:fatty acid elongation, polyunsaturated fatty acid"/>
    <property type="evidence" value="ECO:0007669"/>
    <property type="project" value="TreeGrafter"/>
</dbReference>
<dbReference type="GO" id="GO:0019367">
    <property type="term" value="P:fatty acid elongation, saturated fatty acid"/>
    <property type="evidence" value="ECO:0007669"/>
    <property type="project" value="TreeGrafter"/>
</dbReference>
<keyword evidence="5 11" id="KW-0812">Transmembrane</keyword>
<protein>
    <recommendedName>
        <fullName evidence="11">Elongation of very long chain fatty acids protein</fullName>
        <ecNumber evidence="11">2.3.1.199</ecNumber>
    </recommendedName>
    <alternativeName>
        <fullName evidence="11">Very-long-chain 3-oxoacyl-CoA synthase</fullName>
    </alternativeName>
</protein>
<evidence type="ECO:0000256" key="9">
    <source>
        <dbReference type="ARBA" id="ARBA00023136"/>
    </source>
</evidence>
<comment type="pathway">
    <text evidence="2">Lipid metabolism; fatty acid biosynthesis.</text>
</comment>
<feature type="transmembrane region" description="Helical" evidence="11">
    <location>
        <begin position="252"/>
        <end position="272"/>
    </location>
</feature>
<evidence type="ECO:0000256" key="1">
    <source>
        <dbReference type="ARBA" id="ARBA00004141"/>
    </source>
</evidence>
<feature type="transmembrane region" description="Helical" evidence="11">
    <location>
        <begin position="158"/>
        <end position="176"/>
    </location>
</feature>
<evidence type="ECO:0000256" key="2">
    <source>
        <dbReference type="ARBA" id="ARBA00005194"/>
    </source>
</evidence>
<accession>A0A0M3HNY1</accession>
<dbReference type="PANTHER" id="PTHR11157">
    <property type="entry name" value="FATTY ACID ACYL TRANSFERASE-RELATED"/>
    <property type="match status" value="1"/>
</dbReference>
<dbReference type="PROSITE" id="PS01188">
    <property type="entry name" value="ELO"/>
    <property type="match status" value="1"/>
</dbReference>
<comment type="similarity">
    <text evidence="11">Belongs to the ELO family.</text>
</comment>
<evidence type="ECO:0000313" key="13">
    <source>
        <dbReference type="WBParaSite" id="ALUE_0000348901-mRNA-1"/>
    </source>
</evidence>
<evidence type="ECO:0000313" key="12">
    <source>
        <dbReference type="Proteomes" id="UP000036681"/>
    </source>
</evidence>
<feature type="transmembrane region" description="Helical" evidence="11">
    <location>
        <begin position="182"/>
        <end position="201"/>
    </location>
</feature>
<dbReference type="InterPro" id="IPR030457">
    <property type="entry name" value="ELO_CS"/>
</dbReference>
<evidence type="ECO:0000256" key="11">
    <source>
        <dbReference type="RuleBase" id="RU361115"/>
    </source>
</evidence>
<dbReference type="PANTHER" id="PTHR11157:SF5">
    <property type="entry name" value="ELONGATION OF VERY LONG CHAIN FATTY ACIDS PROTEIN"/>
    <property type="match status" value="1"/>
</dbReference>
<keyword evidence="6 11" id="KW-0276">Fatty acid metabolism</keyword>
<reference evidence="13" key="1">
    <citation type="submission" date="2017-02" db="UniProtKB">
        <authorList>
            <consortium name="WormBaseParasite"/>
        </authorList>
    </citation>
    <scope>IDENTIFICATION</scope>
</reference>
<name>A0A0M3HNY1_ASCLU</name>
<keyword evidence="3 11" id="KW-0444">Lipid biosynthesis</keyword>
<evidence type="ECO:0000256" key="10">
    <source>
        <dbReference type="ARBA" id="ARBA00023160"/>
    </source>
</evidence>
<evidence type="ECO:0000256" key="4">
    <source>
        <dbReference type="ARBA" id="ARBA00022679"/>
    </source>
</evidence>
<dbReference type="GO" id="GO:0042761">
    <property type="term" value="P:very long-chain fatty acid biosynthetic process"/>
    <property type="evidence" value="ECO:0007669"/>
    <property type="project" value="TreeGrafter"/>
</dbReference>
<keyword evidence="8 11" id="KW-0443">Lipid metabolism</keyword>
<proteinExistence type="inferred from homology"/>
<evidence type="ECO:0000256" key="7">
    <source>
        <dbReference type="ARBA" id="ARBA00022989"/>
    </source>
</evidence>
<comment type="catalytic activity">
    <reaction evidence="11">
        <text>a very-long-chain acyl-CoA + malonyl-CoA + H(+) = a very-long-chain 3-oxoacyl-CoA + CO2 + CoA</text>
        <dbReference type="Rhea" id="RHEA:32727"/>
        <dbReference type="ChEBI" id="CHEBI:15378"/>
        <dbReference type="ChEBI" id="CHEBI:16526"/>
        <dbReference type="ChEBI" id="CHEBI:57287"/>
        <dbReference type="ChEBI" id="CHEBI:57384"/>
        <dbReference type="ChEBI" id="CHEBI:90725"/>
        <dbReference type="ChEBI" id="CHEBI:90736"/>
        <dbReference type="EC" id="2.3.1.199"/>
    </reaction>
</comment>
<feature type="transmembrane region" description="Helical" evidence="11">
    <location>
        <begin position="15"/>
        <end position="37"/>
    </location>
</feature>
<dbReference type="WBParaSite" id="ALUE_0000348901-mRNA-1">
    <property type="protein sequence ID" value="ALUE_0000348901-mRNA-1"/>
    <property type="gene ID" value="ALUE_0000348901"/>
</dbReference>
<sequence>MYEDIFSNESINHTAVFIFLFQYWSCSIYIAILYALIVHSLQRYQQSRKPWELRLPLCIWNASLAIFSGIATYRLITYYLPVKLRAVDTTIVYVDLPFFFRFGEEFVYTVGTRPLLHSVCYSINPTSPAAFWACAFALSKVAELGDTFFVVMRKKPLIFLHWYHHAVVLVYSWNAACELTAAGRWFIFMNFFVHSIMYTYYSFTAYGIRPPRILSMCITALQTSQMLVGVAISITVLNIKLKDTLCQQSMDNLALCFAIYASFAVLFMRFFYDAYMKPRKAQQVNQPTKKTE</sequence>
<organism evidence="12 13">
    <name type="scientific">Ascaris lumbricoides</name>
    <name type="common">Giant roundworm</name>
    <dbReference type="NCBI Taxonomy" id="6252"/>
    <lineage>
        <taxon>Eukaryota</taxon>
        <taxon>Metazoa</taxon>
        <taxon>Ecdysozoa</taxon>
        <taxon>Nematoda</taxon>
        <taxon>Chromadorea</taxon>
        <taxon>Rhabditida</taxon>
        <taxon>Spirurina</taxon>
        <taxon>Ascaridomorpha</taxon>
        <taxon>Ascaridoidea</taxon>
        <taxon>Ascarididae</taxon>
        <taxon>Ascaris</taxon>
    </lineage>
</organism>
<keyword evidence="9 11" id="KW-0472">Membrane</keyword>
<dbReference type="Proteomes" id="UP000036681">
    <property type="component" value="Unplaced"/>
</dbReference>
<keyword evidence="4 11" id="KW-0808">Transferase</keyword>
<dbReference type="AlphaFoldDB" id="A0A0M3HNY1"/>
<evidence type="ECO:0000256" key="6">
    <source>
        <dbReference type="ARBA" id="ARBA00022832"/>
    </source>
</evidence>
<dbReference type="GO" id="GO:0005789">
    <property type="term" value="C:endoplasmic reticulum membrane"/>
    <property type="evidence" value="ECO:0007669"/>
    <property type="project" value="TreeGrafter"/>
</dbReference>
<keyword evidence="7 11" id="KW-1133">Transmembrane helix</keyword>
<evidence type="ECO:0000256" key="5">
    <source>
        <dbReference type="ARBA" id="ARBA00022692"/>
    </source>
</evidence>
<comment type="subcellular location">
    <subcellularLocation>
        <location evidence="1">Membrane</location>
        <topology evidence="1">Multi-pass membrane protein</topology>
    </subcellularLocation>
</comment>
<dbReference type="GO" id="GO:0030148">
    <property type="term" value="P:sphingolipid biosynthetic process"/>
    <property type="evidence" value="ECO:0007669"/>
    <property type="project" value="TreeGrafter"/>
</dbReference>
<dbReference type="Pfam" id="PF01151">
    <property type="entry name" value="ELO"/>
    <property type="match status" value="1"/>
</dbReference>
<dbReference type="EC" id="2.3.1.199" evidence="11"/>
<dbReference type="GO" id="GO:0034625">
    <property type="term" value="P:fatty acid elongation, monounsaturated fatty acid"/>
    <property type="evidence" value="ECO:0007669"/>
    <property type="project" value="TreeGrafter"/>
</dbReference>
<dbReference type="InterPro" id="IPR002076">
    <property type="entry name" value="ELO_fam"/>
</dbReference>
<keyword evidence="12" id="KW-1185">Reference proteome</keyword>
<evidence type="ECO:0000256" key="3">
    <source>
        <dbReference type="ARBA" id="ARBA00022516"/>
    </source>
</evidence>
<keyword evidence="10 11" id="KW-0275">Fatty acid biosynthesis</keyword>
<feature type="transmembrane region" description="Helical" evidence="11">
    <location>
        <begin position="213"/>
        <end position="237"/>
    </location>
</feature>
<feature type="transmembrane region" description="Helical" evidence="11">
    <location>
        <begin position="57"/>
        <end position="76"/>
    </location>
</feature>
<dbReference type="UniPathway" id="UPA00094"/>
<evidence type="ECO:0000256" key="8">
    <source>
        <dbReference type="ARBA" id="ARBA00023098"/>
    </source>
</evidence>
<dbReference type="GO" id="GO:0009922">
    <property type="term" value="F:fatty acid elongase activity"/>
    <property type="evidence" value="ECO:0007669"/>
    <property type="project" value="UniProtKB-EC"/>
</dbReference>